<feature type="transmembrane region" description="Helical" evidence="7">
    <location>
        <begin position="163"/>
        <end position="183"/>
    </location>
</feature>
<dbReference type="InterPro" id="IPR020846">
    <property type="entry name" value="MFS_dom"/>
</dbReference>
<feature type="transmembrane region" description="Helical" evidence="7">
    <location>
        <begin position="106"/>
        <end position="126"/>
    </location>
</feature>
<feature type="transmembrane region" description="Helical" evidence="7">
    <location>
        <begin position="76"/>
        <end position="99"/>
    </location>
</feature>
<protein>
    <submittedName>
        <fullName evidence="9">Fujikurins efflux protein</fullName>
    </submittedName>
</protein>
<evidence type="ECO:0000256" key="1">
    <source>
        <dbReference type="ARBA" id="ARBA00004141"/>
    </source>
</evidence>
<feature type="transmembrane region" description="Helical" evidence="7">
    <location>
        <begin position="238"/>
        <end position="258"/>
    </location>
</feature>
<dbReference type="PROSITE" id="PS50850">
    <property type="entry name" value="MFS"/>
    <property type="match status" value="1"/>
</dbReference>
<dbReference type="PANTHER" id="PTHR11360">
    <property type="entry name" value="MONOCARBOXYLATE TRANSPORTER"/>
    <property type="match status" value="1"/>
</dbReference>
<organism evidence="9 10">
    <name type="scientific">Lachnellula subtilissima</name>
    <dbReference type="NCBI Taxonomy" id="602034"/>
    <lineage>
        <taxon>Eukaryota</taxon>
        <taxon>Fungi</taxon>
        <taxon>Dikarya</taxon>
        <taxon>Ascomycota</taxon>
        <taxon>Pezizomycotina</taxon>
        <taxon>Leotiomycetes</taxon>
        <taxon>Helotiales</taxon>
        <taxon>Lachnaceae</taxon>
        <taxon>Lachnellula</taxon>
    </lineage>
</organism>
<name>A0A8H8RLM0_9HELO</name>
<dbReference type="CDD" id="cd17352">
    <property type="entry name" value="MFS_MCT_SLC16"/>
    <property type="match status" value="1"/>
</dbReference>
<keyword evidence="5 7" id="KW-1133">Transmembrane helix</keyword>
<feature type="domain" description="Major facilitator superfamily (MFS) profile" evidence="8">
    <location>
        <begin position="1"/>
        <end position="428"/>
    </location>
</feature>
<sequence>MSDTTPEKTGEANTCLSSNRQIPATLPINPWDPSQFPEGGIKAWLVVAVALILSLAIGMFQAYYQANQLRDYSSSQVSWIGSLELFMMLAGGIVVGRLYDSFGPTWILIFGTFFHVFGLMMASLSMNYSQIILSQGICSPIGISCLFIPATTCTTTWFMKKRAFALGIVVTGSSIGGVIFPIMLDHLVVKVGFGWTMRICAFAMLILLVFGILTVRSRIPPMPKPFEFGSYYQPFKEAPFVLTTIASFIFYLGLFLPINYIQVQALSYGVKSSLADNLIPILNSASIIGRVLPGYVADKFGRYNTQIVMCIFSGIIVLALWLPVTSNAGIIIFAALYGLSSGAFVSLIPALLAEISDMRELGLRSGLEFAILSLPALVSNPIGGALIEYDHGGFLGLQIWTGIILLAGGVMYIGARSSLVGFKIIIKI</sequence>
<evidence type="ECO:0000256" key="5">
    <source>
        <dbReference type="ARBA" id="ARBA00022989"/>
    </source>
</evidence>
<feature type="transmembrane region" description="Helical" evidence="7">
    <location>
        <begin position="393"/>
        <end position="415"/>
    </location>
</feature>
<evidence type="ECO:0000259" key="8">
    <source>
        <dbReference type="PROSITE" id="PS50850"/>
    </source>
</evidence>
<evidence type="ECO:0000313" key="10">
    <source>
        <dbReference type="Proteomes" id="UP000462212"/>
    </source>
</evidence>
<evidence type="ECO:0000256" key="4">
    <source>
        <dbReference type="ARBA" id="ARBA00022692"/>
    </source>
</evidence>
<feature type="transmembrane region" description="Helical" evidence="7">
    <location>
        <begin position="132"/>
        <end position="151"/>
    </location>
</feature>
<reference evidence="9 10" key="1">
    <citation type="submission" date="2018-05" db="EMBL/GenBank/DDBJ databases">
        <title>Genome sequencing and assembly of the regulated plant pathogen Lachnellula willkommii and related sister species for the development of diagnostic species identification markers.</title>
        <authorList>
            <person name="Giroux E."/>
            <person name="Bilodeau G."/>
        </authorList>
    </citation>
    <scope>NUCLEOTIDE SEQUENCE [LARGE SCALE GENOMIC DNA]</scope>
    <source>
        <strain evidence="9 10">CBS 197.66</strain>
    </source>
</reference>
<evidence type="ECO:0000256" key="3">
    <source>
        <dbReference type="ARBA" id="ARBA00022448"/>
    </source>
</evidence>
<dbReference type="InterPro" id="IPR036259">
    <property type="entry name" value="MFS_trans_sf"/>
</dbReference>
<comment type="similarity">
    <text evidence="2">Belongs to the major facilitator superfamily. Monocarboxylate porter (TC 2.A.1.13) family.</text>
</comment>
<dbReference type="Pfam" id="PF07690">
    <property type="entry name" value="MFS_1"/>
    <property type="match status" value="1"/>
</dbReference>
<dbReference type="InterPro" id="IPR050327">
    <property type="entry name" value="Proton-linked_MCT"/>
</dbReference>
<evidence type="ECO:0000256" key="2">
    <source>
        <dbReference type="ARBA" id="ARBA00006727"/>
    </source>
</evidence>
<comment type="caution">
    <text evidence="9">The sequence shown here is derived from an EMBL/GenBank/DDBJ whole genome shotgun (WGS) entry which is preliminary data.</text>
</comment>
<keyword evidence="6 7" id="KW-0472">Membrane</keyword>
<dbReference type="AlphaFoldDB" id="A0A8H8RLM0"/>
<gene>
    <name evidence="9" type="ORF">LSUB1_G004909</name>
</gene>
<feature type="transmembrane region" description="Helical" evidence="7">
    <location>
        <begin position="303"/>
        <end position="324"/>
    </location>
</feature>
<keyword evidence="3" id="KW-0813">Transport</keyword>
<dbReference type="PANTHER" id="PTHR11360:SF224">
    <property type="entry name" value="MAJOR FACILITATOR SUPERFAMILY (MFS) PROFILE DOMAIN-CONTAINING PROTEIN-RELATED"/>
    <property type="match status" value="1"/>
</dbReference>
<evidence type="ECO:0000256" key="6">
    <source>
        <dbReference type="ARBA" id="ARBA00023136"/>
    </source>
</evidence>
<dbReference type="SUPFAM" id="SSF103473">
    <property type="entry name" value="MFS general substrate transporter"/>
    <property type="match status" value="1"/>
</dbReference>
<feature type="transmembrane region" description="Helical" evidence="7">
    <location>
        <begin position="365"/>
        <end position="387"/>
    </location>
</feature>
<evidence type="ECO:0000256" key="7">
    <source>
        <dbReference type="SAM" id="Phobius"/>
    </source>
</evidence>
<evidence type="ECO:0000313" key="9">
    <source>
        <dbReference type="EMBL" id="TVY37032.1"/>
    </source>
</evidence>
<keyword evidence="10" id="KW-1185">Reference proteome</keyword>
<proteinExistence type="inferred from homology"/>
<dbReference type="EMBL" id="QGMJ01000380">
    <property type="protein sequence ID" value="TVY37032.1"/>
    <property type="molecule type" value="Genomic_DNA"/>
</dbReference>
<feature type="transmembrane region" description="Helical" evidence="7">
    <location>
        <begin position="195"/>
        <end position="217"/>
    </location>
</feature>
<accession>A0A8H8RLM0</accession>
<feature type="transmembrane region" description="Helical" evidence="7">
    <location>
        <begin position="43"/>
        <end position="64"/>
    </location>
</feature>
<keyword evidence="4 7" id="KW-0812">Transmembrane</keyword>
<dbReference type="GO" id="GO:0016020">
    <property type="term" value="C:membrane"/>
    <property type="evidence" value="ECO:0007669"/>
    <property type="project" value="UniProtKB-SubCell"/>
</dbReference>
<dbReference type="GO" id="GO:0022857">
    <property type="term" value="F:transmembrane transporter activity"/>
    <property type="evidence" value="ECO:0007669"/>
    <property type="project" value="InterPro"/>
</dbReference>
<comment type="subcellular location">
    <subcellularLocation>
        <location evidence="1">Membrane</location>
        <topology evidence="1">Multi-pass membrane protein</topology>
    </subcellularLocation>
</comment>
<dbReference type="Gene3D" id="1.20.1250.20">
    <property type="entry name" value="MFS general substrate transporter like domains"/>
    <property type="match status" value="1"/>
</dbReference>
<feature type="transmembrane region" description="Helical" evidence="7">
    <location>
        <begin position="330"/>
        <end position="353"/>
    </location>
</feature>
<dbReference type="InterPro" id="IPR011701">
    <property type="entry name" value="MFS"/>
</dbReference>
<dbReference type="Proteomes" id="UP000462212">
    <property type="component" value="Unassembled WGS sequence"/>
</dbReference>
<dbReference type="OrthoDB" id="5667at2759"/>